<comment type="function">
    <text evidence="2">Catalyzes the reduction of dTDP-6-deoxy-L-lyxo-4-hexulose to yield dTDP-L-rhamnose.</text>
</comment>
<dbReference type="Pfam" id="PF04321">
    <property type="entry name" value="RmlD_sub_bind"/>
    <property type="match status" value="1"/>
</dbReference>
<dbReference type="Gene3D" id="3.90.25.10">
    <property type="entry name" value="UDP-galactose 4-epimerase, domain 1"/>
    <property type="match status" value="1"/>
</dbReference>
<feature type="domain" description="RmlD-like substrate binding" evidence="3">
    <location>
        <begin position="1"/>
        <end position="311"/>
    </location>
</feature>
<reference evidence="4" key="2">
    <citation type="journal article" date="2021" name="PeerJ">
        <title>Extensive microbial diversity within the chicken gut microbiome revealed by metagenomics and culture.</title>
        <authorList>
            <person name="Gilroy R."/>
            <person name="Ravi A."/>
            <person name="Getino M."/>
            <person name="Pursley I."/>
            <person name="Horton D.L."/>
            <person name="Alikhan N.F."/>
            <person name="Baker D."/>
            <person name="Gharbi K."/>
            <person name="Hall N."/>
            <person name="Watson M."/>
            <person name="Adriaenssens E.M."/>
            <person name="Foster-Nyarko E."/>
            <person name="Jarju S."/>
            <person name="Secka A."/>
            <person name="Antonio M."/>
            <person name="Oren A."/>
            <person name="Chaudhuri R.R."/>
            <person name="La Ragione R."/>
            <person name="Hildebrand F."/>
            <person name="Pallen M.J."/>
        </authorList>
    </citation>
    <scope>NUCLEOTIDE SEQUENCE</scope>
    <source>
        <strain evidence="4">ChiBcec2-4451</strain>
    </source>
</reference>
<sequence>MRVFVTGVGGQLGHDVMNELAARGHEGFGSDIKETYSGIQDGTPVCTMPYIQSDITNPETVAEAIRSCHPDVVVHCAAWTAVDAAEDEDKQELVKKINADGTRNIAQVCRELDCKMVYISTDYVFDGQGSEPWDPDCKDYKPLNVYGETKLAGELAVSELLEKYFIVRIAWVFGKNGSNFIKTMLRVGKNHDRLTVVNDQIGTPTYTYDLARLLVDMAETKKYGYYHATNEGGYISWYDFAVEIFRQAAALGHPEYDSQHLTVAPVTTAEYGVSKAARPFNSRLDKSKLVKNGFTPLPTWQDALERYLKEIDGTDFQ</sequence>
<dbReference type="CDD" id="cd05254">
    <property type="entry name" value="dTDP_HR_like_SDR_e"/>
    <property type="match status" value="1"/>
</dbReference>
<dbReference type="GO" id="GO:0008831">
    <property type="term" value="F:dTDP-4-dehydrorhamnose reductase activity"/>
    <property type="evidence" value="ECO:0007669"/>
    <property type="project" value="UniProtKB-EC"/>
</dbReference>
<comment type="caution">
    <text evidence="4">The sequence shown here is derived from an EMBL/GenBank/DDBJ whole genome shotgun (WGS) entry which is preliminary data.</text>
</comment>
<protein>
    <recommendedName>
        <fullName evidence="2">dTDP-4-dehydrorhamnose reductase</fullName>
        <ecNumber evidence="2">1.1.1.133</ecNumber>
    </recommendedName>
</protein>
<dbReference type="NCBIfam" id="TIGR01214">
    <property type="entry name" value="rmlD"/>
    <property type="match status" value="1"/>
</dbReference>
<name>A0A9D1T5I9_9FIRM</name>
<dbReference type="InterPro" id="IPR029903">
    <property type="entry name" value="RmlD-like-bd"/>
</dbReference>
<evidence type="ECO:0000256" key="1">
    <source>
        <dbReference type="ARBA" id="ARBA00010944"/>
    </source>
</evidence>
<comment type="similarity">
    <text evidence="1 2">Belongs to the dTDP-4-dehydrorhamnose reductase family.</text>
</comment>
<dbReference type="Gene3D" id="3.40.50.720">
    <property type="entry name" value="NAD(P)-binding Rossmann-like Domain"/>
    <property type="match status" value="1"/>
</dbReference>
<dbReference type="SUPFAM" id="SSF51735">
    <property type="entry name" value="NAD(P)-binding Rossmann-fold domains"/>
    <property type="match status" value="1"/>
</dbReference>
<dbReference type="GO" id="GO:0005829">
    <property type="term" value="C:cytosol"/>
    <property type="evidence" value="ECO:0007669"/>
    <property type="project" value="TreeGrafter"/>
</dbReference>
<accession>A0A9D1T5I9</accession>
<dbReference type="PANTHER" id="PTHR10491">
    <property type="entry name" value="DTDP-4-DEHYDRORHAMNOSE REDUCTASE"/>
    <property type="match status" value="1"/>
</dbReference>
<organism evidence="4 5">
    <name type="scientific">Candidatus Pullilachnospira stercoravium</name>
    <dbReference type="NCBI Taxonomy" id="2840913"/>
    <lineage>
        <taxon>Bacteria</taxon>
        <taxon>Bacillati</taxon>
        <taxon>Bacillota</taxon>
        <taxon>Clostridia</taxon>
        <taxon>Lachnospirales</taxon>
        <taxon>Lachnospiraceae</taxon>
        <taxon>Lachnospiraceae incertae sedis</taxon>
        <taxon>Candidatus Pullilachnospira</taxon>
    </lineage>
</organism>
<dbReference type="PANTHER" id="PTHR10491:SF4">
    <property type="entry name" value="METHIONINE ADENOSYLTRANSFERASE 2 SUBUNIT BETA"/>
    <property type="match status" value="1"/>
</dbReference>
<dbReference type="EMBL" id="DVON01000089">
    <property type="protein sequence ID" value="HIV12342.1"/>
    <property type="molecule type" value="Genomic_DNA"/>
</dbReference>
<keyword evidence="2" id="KW-0521">NADP</keyword>
<keyword evidence="2 4" id="KW-0560">Oxidoreductase</keyword>
<evidence type="ECO:0000259" key="3">
    <source>
        <dbReference type="Pfam" id="PF04321"/>
    </source>
</evidence>
<dbReference type="InterPro" id="IPR005913">
    <property type="entry name" value="dTDP_dehydrorham_reduct"/>
</dbReference>
<dbReference type="AlphaFoldDB" id="A0A9D1T5I9"/>
<reference evidence="4" key="1">
    <citation type="submission" date="2020-10" db="EMBL/GenBank/DDBJ databases">
        <authorList>
            <person name="Gilroy R."/>
        </authorList>
    </citation>
    <scope>NUCLEOTIDE SEQUENCE</scope>
    <source>
        <strain evidence="4">ChiBcec2-4451</strain>
    </source>
</reference>
<evidence type="ECO:0000313" key="5">
    <source>
        <dbReference type="Proteomes" id="UP000886723"/>
    </source>
</evidence>
<dbReference type="InterPro" id="IPR036291">
    <property type="entry name" value="NAD(P)-bd_dom_sf"/>
</dbReference>
<dbReference type="EC" id="1.1.1.133" evidence="2"/>
<evidence type="ECO:0000256" key="2">
    <source>
        <dbReference type="RuleBase" id="RU364082"/>
    </source>
</evidence>
<evidence type="ECO:0000313" key="4">
    <source>
        <dbReference type="EMBL" id="HIV12342.1"/>
    </source>
</evidence>
<dbReference type="GO" id="GO:0019305">
    <property type="term" value="P:dTDP-rhamnose biosynthetic process"/>
    <property type="evidence" value="ECO:0007669"/>
    <property type="project" value="TreeGrafter"/>
</dbReference>
<comment type="pathway">
    <text evidence="2">Carbohydrate biosynthesis; dTDP-L-rhamnose biosynthesis.</text>
</comment>
<gene>
    <name evidence="4" type="primary">rfbD</name>
    <name evidence="4" type="ORF">IAA63_04270</name>
</gene>
<dbReference type="Proteomes" id="UP000886723">
    <property type="component" value="Unassembled WGS sequence"/>
</dbReference>
<proteinExistence type="inferred from homology"/>